<feature type="chain" id="PRO_5046975878" evidence="1">
    <location>
        <begin position="31"/>
        <end position="421"/>
    </location>
</feature>
<proteinExistence type="predicted"/>
<dbReference type="SUPFAM" id="SSF56601">
    <property type="entry name" value="beta-lactamase/transpeptidase-like"/>
    <property type="match status" value="1"/>
</dbReference>
<feature type="domain" description="Beta-lactamase-related" evidence="2">
    <location>
        <begin position="106"/>
        <end position="397"/>
    </location>
</feature>
<evidence type="ECO:0000313" key="3">
    <source>
        <dbReference type="EMBL" id="MBN7822455.1"/>
    </source>
</evidence>
<name>A0ABS3CZB0_9ALTE</name>
<dbReference type="Pfam" id="PF00144">
    <property type="entry name" value="Beta-lactamase"/>
    <property type="match status" value="1"/>
</dbReference>
<comment type="caution">
    <text evidence="3">The sequence shown here is derived from an EMBL/GenBank/DDBJ whole genome shotgun (WGS) entry which is preliminary data.</text>
</comment>
<dbReference type="InterPro" id="IPR001466">
    <property type="entry name" value="Beta-lactam-related"/>
</dbReference>
<dbReference type="InterPro" id="IPR050789">
    <property type="entry name" value="Diverse_Enzym_Activities"/>
</dbReference>
<dbReference type="EMBL" id="JAFKCS010000069">
    <property type="protein sequence ID" value="MBN7822455.1"/>
    <property type="molecule type" value="Genomic_DNA"/>
</dbReference>
<feature type="signal peptide" evidence="1">
    <location>
        <begin position="1"/>
        <end position="30"/>
    </location>
</feature>
<keyword evidence="4" id="KW-1185">Reference proteome</keyword>
<gene>
    <name evidence="3" type="ORF">J0A65_21510</name>
</gene>
<evidence type="ECO:0000256" key="1">
    <source>
        <dbReference type="SAM" id="SignalP"/>
    </source>
</evidence>
<dbReference type="InterPro" id="IPR012338">
    <property type="entry name" value="Beta-lactam/transpept-like"/>
</dbReference>
<protein>
    <submittedName>
        <fullName evidence="3">Serine hydrolase</fullName>
    </submittedName>
</protein>
<reference evidence="3 4" key="1">
    <citation type="submission" date="2021-03" db="EMBL/GenBank/DDBJ databases">
        <title>novel species isolated from a fishpond in China.</title>
        <authorList>
            <person name="Lu H."/>
            <person name="Cai Z."/>
        </authorList>
    </citation>
    <scope>NUCLEOTIDE SEQUENCE [LARGE SCALE GENOMIC DNA]</scope>
    <source>
        <strain evidence="3 4">Y57</strain>
    </source>
</reference>
<dbReference type="GO" id="GO:0016787">
    <property type="term" value="F:hydrolase activity"/>
    <property type="evidence" value="ECO:0007669"/>
    <property type="project" value="UniProtKB-KW"/>
</dbReference>
<dbReference type="PANTHER" id="PTHR43283">
    <property type="entry name" value="BETA-LACTAMASE-RELATED"/>
    <property type="match status" value="1"/>
</dbReference>
<keyword evidence="1" id="KW-0732">Signal</keyword>
<dbReference type="Proteomes" id="UP000663992">
    <property type="component" value="Unassembled WGS sequence"/>
</dbReference>
<dbReference type="RefSeq" id="WP_206596381.1">
    <property type="nucleotide sequence ID" value="NZ_JAFKCS010000069.1"/>
</dbReference>
<keyword evidence="3" id="KW-0378">Hydrolase</keyword>
<evidence type="ECO:0000313" key="4">
    <source>
        <dbReference type="Proteomes" id="UP000663992"/>
    </source>
</evidence>
<organism evidence="3 4">
    <name type="scientific">Bowmanella yangjiangensis</name>
    <dbReference type="NCBI Taxonomy" id="2811230"/>
    <lineage>
        <taxon>Bacteria</taxon>
        <taxon>Pseudomonadati</taxon>
        <taxon>Pseudomonadota</taxon>
        <taxon>Gammaproteobacteria</taxon>
        <taxon>Alteromonadales</taxon>
        <taxon>Alteromonadaceae</taxon>
        <taxon>Bowmanella</taxon>
    </lineage>
</organism>
<evidence type="ECO:0000259" key="2">
    <source>
        <dbReference type="Pfam" id="PF00144"/>
    </source>
</evidence>
<dbReference type="PANTHER" id="PTHR43283:SF14">
    <property type="entry name" value="BLL8153 PROTEIN"/>
    <property type="match status" value="1"/>
</dbReference>
<sequence length="421" mass="46230">MSIRKYNPKQGARIGLSLGLMLGLSGGAAAELAVDSCPPERLQAVARYFSVTTAEAPQHYQSAYRQFPARAIGAAPDPLPLARGKPLGEVEFRYADSARRLDDFLQDTRTHAFLVLHKGQIRREQYFNGGTAETRFLANSLTKSLVGLLVGVALEQGLIASLDEPVSLYLPELAGSAYDSASVRQVLDMTTAVRFAGQDPKAAGRGRDIEAAAGRSFACGQSLRPHPASALPSEDARHGERFSYVNTNPQVLGALLERVAGMSLSQFMERNLWSRIGTEDMAYWLVDQPAVDNAMEHAWMGFNARLRDYARVGQLLLQEGEWQGQALIAKDWLEASEKPTEGFLQRLPERPQFGYSHQWWIPFGGAGELMGIGFGGQYLYVNRPSQLVVVQLSANPAYDPQQTSEQALAAFRAIADQLEQE</sequence>
<accession>A0ABS3CZB0</accession>
<dbReference type="Gene3D" id="3.40.710.10">
    <property type="entry name" value="DD-peptidase/beta-lactamase superfamily"/>
    <property type="match status" value="1"/>
</dbReference>